<dbReference type="RefSeq" id="WP_053941586.1">
    <property type="nucleotide sequence ID" value="NZ_BSCV01000008.1"/>
</dbReference>
<gene>
    <name evidence="8" type="ORF">HAL011_13220</name>
    <name evidence="9" type="ORF">HAL013_12080</name>
    <name evidence="11" type="ORF">HAL07_13270</name>
    <name evidence="10" type="ORF">HAL09_02690</name>
</gene>
<keyword evidence="2" id="KW-0521">NADP</keyword>
<evidence type="ECO:0000256" key="2">
    <source>
        <dbReference type="ARBA" id="ARBA00022857"/>
    </source>
</evidence>
<dbReference type="InterPro" id="IPR020471">
    <property type="entry name" value="AKR"/>
</dbReference>
<feature type="binding site" evidence="5">
    <location>
        <position position="106"/>
    </location>
    <ligand>
        <name>substrate</name>
    </ligand>
</feature>
<dbReference type="Pfam" id="PF00248">
    <property type="entry name" value="Aldo_ket_red"/>
    <property type="match status" value="1"/>
</dbReference>
<dbReference type="AlphaFoldDB" id="A0A0K2X8K2"/>
<feature type="site" description="Lowers pKa of active site Tyr" evidence="6">
    <location>
        <position position="73"/>
    </location>
</feature>
<keyword evidence="12" id="KW-1185">Reference proteome</keyword>
<dbReference type="EMBL" id="CDMH01000052">
    <property type="protein sequence ID" value="CRF42991.1"/>
    <property type="molecule type" value="Genomic_DNA"/>
</dbReference>
<name>A0A0K2X8K2_9HELI</name>
<evidence type="ECO:0000313" key="11">
    <source>
        <dbReference type="EMBL" id="CRF52862.1"/>
    </source>
</evidence>
<evidence type="ECO:0000256" key="1">
    <source>
        <dbReference type="ARBA" id="ARBA00007905"/>
    </source>
</evidence>
<reference evidence="12" key="3">
    <citation type="submission" date="2014-12" db="EMBL/GenBank/DDBJ databases">
        <authorList>
            <person name="Smet A."/>
        </authorList>
    </citation>
    <scope>NUCLEOTIDE SEQUENCE [LARGE SCALE GENOMIC DNA]</scope>
</reference>
<dbReference type="PIRSF" id="PIRSF000097">
    <property type="entry name" value="AKR"/>
    <property type="match status" value="1"/>
</dbReference>
<dbReference type="EMBL" id="CDMG01000009">
    <property type="protein sequence ID" value="CRF52862.1"/>
    <property type="molecule type" value="Genomic_DNA"/>
</dbReference>
<evidence type="ECO:0000313" key="13">
    <source>
        <dbReference type="Proteomes" id="UP000041394"/>
    </source>
</evidence>
<dbReference type="InterPro" id="IPR023210">
    <property type="entry name" value="NADP_OxRdtase_dom"/>
</dbReference>
<dbReference type="STRING" id="1578720.HAL011_13220"/>
<dbReference type="PROSITE" id="PS00798">
    <property type="entry name" value="ALDOKETO_REDUCTASE_1"/>
    <property type="match status" value="1"/>
</dbReference>
<evidence type="ECO:0000259" key="7">
    <source>
        <dbReference type="Pfam" id="PF00248"/>
    </source>
</evidence>
<dbReference type="PRINTS" id="PR00069">
    <property type="entry name" value="ALDKETRDTASE"/>
</dbReference>
<dbReference type="Proteomes" id="UP000041394">
    <property type="component" value="Unassembled WGS sequence"/>
</dbReference>
<dbReference type="PANTHER" id="PTHR43827:SF3">
    <property type="entry name" value="NADP-DEPENDENT OXIDOREDUCTASE DOMAIN-CONTAINING PROTEIN"/>
    <property type="match status" value="1"/>
</dbReference>
<evidence type="ECO:0000313" key="10">
    <source>
        <dbReference type="EMBL" id="CRF43720.1"/>
    </source>
</evidence>
<keyword evidence="3" id="KW-0560">Oxidoreductase</keyword>
<evidence type="ECO:0000313" key="14">
    <source>
        <dbReference type="Proteomes" id="UP000043437"/>
    </source>
</evidence>
<dbReference type="InterPro" id="IPR018170">
    <property type="entry name" value="Aldo/ket_reductase_CS"/>
</dbReference>
<dbReference type="Proteomes" id="UP000043437">
    <property type="component" value="Unassembled WGS sequence"/>
</dbReference>
<protein>
    <submittedName>
        <fullName evidence="10">Oxidoreductase, aldo/keto reductase family</fullName>
    </submittedName>
</protein>
<evidence type="ECO:0000256" key="4">
    <source>
        <dbReference type="PIRSR" id="PIRSR000097-1"/>
    </source>
</evidence>
<reference evidence="13 14" key="2">
    <citation type="submission" date="2014-12" db="EMBL/GenBank/DDBJ databases">
        <authorList>
            <person name="Jaenicke S."/>
        </authorList>
    </citation>
    <scope>NUCLEOTIDE SEQUENCE [LARGE SCALE GENOMIC DNA]</scope>
</reference>
<accession>A0A0K2X8K2</accession>
<dbReference type="GO" id="GO:0016616">
    <property type="term" value="F:oxidoreductase activity, acting on the CH-OH group of donors, NAD or NADP as acceptor"/>
    <property type="evidence" value="ECO:0007669"/>
    <property type="project" value="UniProtKB-ARBA"/>
</dbReference>
<dbReference type="Proteomes" id="UP000038622">
    <property type="component" value="Unassembled WGS sequence"/>
</dbReference>
<organism evidence="10 13">
    <name type="scientific">Helicobacter ailurogastricus</name>
    <dbReference type="NCBI Taxonomy" id="1578720"/>
    <lineage>
        <taxon>Bacteria</taxon>
        <taxon>Pseudomonadati</taxon>
        <taxon>Campylobacterota</taxon>
        <taxon>Epsilonproteobacteria</taxon>
        <taxon>Campylobacterales</taxon>
        <taxon>Helicobacteraceae</taxon>
        <taxon>Helicobacter</taxon>
    </lineage>
</organism>
<dbReference type="CDD" id="cd19133">
    <property type="entry name" value="AKR_AKR5F1"/>
    <property type="match status" value="1"/>
</dbReference>
<reference evidence="10" key="1">
    <citation type="submission" date="2014-12" db="EMBL/GenBank/DDBJ databases">
        <title>Whole genome sequences of four Staphylococcus schleiferi canine isolates.</title>
        <authorList>
            <person name="Misic A.M."/>
            <person name="Cain C."/>
            <person name="Morris D.O."/>
            <person name="Rankin S."/>
            <person name="Beiting D."/>
        </authorList>
    </citation>
    <scope>NUCLEOTIDE SEQUENCE</scope>
    <source>
        <strain evidence="8">ASB11</strain>
        <strain evidence="9">ASB13</strain>
        <strain evidence="11">ASB7</strain>
        <strain evidence="10">ASB9</strain>
    </source>
</reference>
<dbReference type="PROSITE" id="PS00062">
    <property type="entry name" value="ALDOKETO_REDUCTASE_2"/>
    <property type="match status" value="1"/>
</dbReference>
<evidence type="ECO:0000256" key="5">
    <source>
        <dbReference type="PIRSR" id="PIRSR000097-2"/>
    </source>
</evidence>
<dbReference type="EMBL" id="CDMN01000009">
    <property type="protein sequence ID" value="CRF43720.1"/>
    <property type="molecule type" value="Genomic_DNA"/>
</dbReference>
<sequence>MEHVVLNNQVKMPILGLGVFQIPDPECEKVVLEAIDRGYRLIDTAQMYGNEAGVGRAVNQTSVPREELFITTKVWFSNAGEQKARASVEKSLQKMQLDYLDLVLVHQPFNDYYGTYRALEALHQEGKIRSIGVSNFYPDRLADLITFNEIVPTINQIEVNPFFQQTKAQEFMQKYKVQPQAWAPFAEGKNDIFENPTLQEIARKHHKSVAQVILRWLTQRQIVVLFKSAKLERIVENGQIFDFSLDTADMENIAKIDQQQSVFFDHREPGALEYLRTIPFSS</sequence>
<dbReference type="InterPro" id="IPR036812">
    <property type="entry name" value="NAD(P)_OxRdtase_dom_sf"/>
</dbReference>
<dbReference type="FunFam" id="3.20.20.100:FF:000015">
    <property type="entry name" value="Oxidoreductase, aldo/keto reductase family"/>
    <property type="match status" value="1"/>
</dbReference>
<dbReference type="Proteomes" id="UP000045175">
    <property type="component" value="Unassembled WGS sequence"/>
</dbReference>
<dbReference type="GeneID" id="82132260"/>
<evidence type="ECO:0000313" key="8">
    <source>
        <dbReference type="EMBL" id="CRF41523.1"/>
    </source>
</evidence>
<dbReference type="Gene3D" id="3.20.20.100">
    <property type="entry name" value="NADP-dependent oxidoreductase domain"/>
    <property type="match status" value="1"/>
</dbReference>
<feature type="domain" description="NADP-dependent oxidoreductase" evidence="7">
    <location>
        <begin position="21"/>
        <end position="257"/>
    </location>
</feature>
<dbReference type="PANTHER" id="PTHR43827">
    <property type="entry name" value="2,5-DIKETO-D-GLUCONIC ACID REDUCTASE"/>
    <property type="match status" value="1"/>
</dbReference>
<proteinExistence type="inferred from homology"/>
<dbReference type="OrthoDB" id="5328358at2"/>
<dbReference type="EMBL" id="CDML01000042">
    <property type="protein sequence ID" value="CRF41523.1"/>
    <property type="molecule type" value="Genomic_DNA"/>
</dbReference>
<evidence type="ECO:0000313" key="12">
    <source>
        <dbReference type="Proteomes" id="UP000038622"/>
    </source>
</evidence>
<comment type="similarity">
    <text evidence="1">Belongs to the aldo/keto reductase family.</text>
</comment>
<evidence type="ECO:0000256" key="6">
    <source>
        <dbReference type="PIRSR" id="PIRSR000097-3"/>
    </source>
</evidence>
<evidence type="ECO:0000313" key="9">
    <source>
        <dbReference type="EMBL" id="CRF42991.1"/>
    </source>
</evidence>
<feature type="active site" description="Proton donor" evidence="4">
    <location>
        <position position="48"/>
    </location>
</feature>
<dbReference type="SUPFAM" id="SSF51430">
    <property type="entry name" value="NAD(P)-linked oxidoreductase"/>
    <property type="match status" value="1"/>
</dbReference>
<evidence type="ECO:0000256" key="3">
    <source>
        <dbReference type="ARBA" id="ARBA00023002"/>
    </source>
</evidence>